<accession>A0A6P6YBY0</accession>
<dbReference type="InParanoid" id="A0A6P6YBY0"/>
<dbReference type="SMART" id="SM00220">
    <property type="entry name" value="S_TKc"/>
    <property type="match status" value="1"/>
</dbReference>
<dbReference type="InterPro" id="IPR000719">
    <property type="entry name" value="Prot_kinase_dom"/>
</dbReference>
<dbReference type="PANTHER" id="PTHR24349">
    <property type="entry name" value="SERINE/THREONINE-PROTEIN KINASE"/>
    <property type="match status" value="1"/>
</dbReference>
<dbReference type="PIRSF" id="PIRSF000654">
    <property type="entry name" value="Integrin-linked_kinase"/>
    <property type="match status" value="1"/>
</dbReference>
<dbReference type="CDD" id="cd05117">
    <property type="entry name" value="STKc_CAMK"/>
    <property type="match status" value="1"/>
</dbReference>
<keyword evidence="2" id="KW-0723">Serine/threonine-protein kinase</keyword>
<dbReference type="GO" id="GO:0005524">
    <property type="term" value="F:ATP binding"/>
    <property type="evidence" value="ECO:0007669"/>
    <property type="project" value="UniProtKB-KW"/>
</dbReference>
<evidence type="ECO:0000313" key="8">
    <source>
        <dbReference type="Proteomes" id="UP000515146"/>
    </source>
</evidence>
<name>A0A6P6YBY0_DERPT</name>
<dbReference type="OrthoDB" id="1738954at2759"/>
<organism evidence="8 9">
    <name type="scientific">Dermatophagoides pteronyssinus</name>
    <name type="common">European house dust mite</name>
    <dbReference type="NCBI Taxonomy" id="6956"/>
    <lineage>
        <taxon>Eukaryota</taxon>
        <taxon>Metazoa</taxon>
        <taxon>Ecdysozoa</taxon>
        <taxon>Arthropoda</taxon>
        <taxon>Chelicerata</taxon>
        <taxon>Arachnida</taxon>
        <taxon>Acari</taxon>
        <taxon>Acariformes</taxon>
        <taxon>Sarcoptiformes</taxon>
        <taxon>Astigmata</taxon>
        <taxon>Psoroptidia</taxon>
        <taxon>Analgoidea</taxon>
        <taxon>Pyroglyphidae</taxon>
        <taxon>Dermatophagoidinae</taxon>
        <taxon>Dermatophagoides</taxon>
    </lineage>
</organism>
<dbReference type="GO" id="GO:0004674">
    <property type="term" value="F:protein serine/threonine kinase activity"/>
    <property type="evidence" value="ECO:0007669"/>
    <property type="project" value="UniProtKB-KW"/>
</dbReference>
<protein>
    <submittedName>
        <fullName evidence="9">Calcium-dependent protein kinase 3-like</fullName>
    </submittedName>
</protein>
<dbReference type="Gene3D" id="1.10.510.10">
    <property type="entry name" value="Transferase(Phosphotransferase) domain 1"/>
    <property type="match status" value="1"/>
</dbReference>
<dbReference type="Proteomes" id="UP000515146">
    <property type="component" value="Unplaced"/>
</dbReference>
<evidence type="ECO:0000256" key="2">
    <source>
        <dbReference type="ARBA" id="ARBA00022527"/>
    </source>
</evidence>
<feature type="domain" description="Protein kinase" evidence="7">
    <location>
        <begin position="1"/>
        <end position="263"/>
    </location>
</feature>
<dbReference type="PROSITE" id="PS00108">
    <property type="entry name" value="PROTEIN_KINASE_ST"/>
    <property type="match status" value="1"/>
</dbReference>
<evidence type="ECO:0000256" key="5">
    <source>
        <dbReference type="ARBA" id="ARBA00022777"/>
    </source>
</evidence>
<dbReference type="Gene3D" id="3.30.200.20">
    <property type="entry name" value="Phosphorylase Kinase, domain 1"/>
    <property type="match status" value="1"/>
</dbReference>
<gene>
    <name evidence="9" type="primary">LOC113796684</name>
</gene>
<evidence type="ECO:0000256" key="3">
    <source>
        <dbReference type="ARBA" id="ARBA00022679"/>
    </source>
</evidence>
<dbReference type="KEGG" id="dpte:113796684"/>
<reference evidence="9" key="1">
    <citation type="submission" date="2025-08" db="UniProtKB">
        <authorList>
            <consortium name="RefSeq"/>
        </authorList>
    </citation>
    <scope>IDENTIFICATION</scope>
    <source>
        <strain evidence="9">Airmid</strain>
    </source>
</reference>
<dbReference type="RefSeq" id="XP_027202790.1">
    <property type="nucleotide sequence ID" value="XM_027346989.1"/>
</dbReference>
<dbReference type="Pfam" id="PF00069">
    <property type="entry name" value="Pkinase"/>
    <property type="match status" value="1"/>
</dbReference>
<sequence>NVCRANLPESNKFYIRSFVACKCILKTIFKPGNIEKFRLEIELMRRCDHANIAKIYEFYEDEKYLYLLEEACYGGELFDYITSPNYTGDIDKKENPKKAAQHLEVISRILMKQLLNSVSYLHLRGIVHRDIKPENIILKYKNDISNVKLVDFGLSSKLTDEKLKETVGTPYYIAPEVLDKSYDYRCDIWSLGVLLYILISGSPPFYGNTDSEIIEAVRNKKYSFSSSFWKYVSNECKDLISKMLVYPPADRYTASQCIQHPVR</sequence>
<dbReference type="InterPro" id="IPR011009">
    <property type="entry name" value="Kinase-like_dom_sf"/>
</dbReference>
<dbReference type="OMA" id="RCDHANI"/>
<comment type="similarity">
    <text evidence="1">Belongs to the protein kinase superfamily. CAMK Ser/Thr protein kinase family.</text>
</comment>
<evidence type="ECO:0000313" key="9">
    <source>
        <dbReference type="RefSeq" id="XP_027202790.1"/>
    </source>
</evidence>
<evidence type="ECO:0000256" key="6">
    <source>
        <dbReference type="ARBA" id="ARBA00022840"/>
    </source>
</evidence>
<evidence type="ECO:0000256" key="1">
    <source>
        <dbReference type="ARBA" id="ARBA00006692"/>
    </source>
</evidence>
<evidence type="ECO:0000256" key="4">
    <source>
        <dbReference type="ARBA" id="ARBA00022741"/>
    </source>
</evidence>
<keyword evidence="6" id="KW-0067">ATP-binding</keyword>
<dbReference type="InterPro" id="IPR008271">
    <property type="entry name" value="Ser/Thr_kinase_AS"/>
</dbReference>
<evidence type="ECO:0000259" key="7">
    <source>
        <dbReference type="PROSITE" id="PS50011"/>
    </source>
</evidence>
<keyword evidence="4" id="KW-0547">Nucleotide-binding</keyword>
<feature type="non-terminal residue" evidence="9">
    <location>
        <position position="1"/>
    </location>
</feature>
<dbReference type="InterPro" id="IPR050205">
    <property type="entry name" value="CDPK_Ser/Thr_kinases"/>
</dbReference>
<dbReference type="SUPFAM" id="SSF56112">
    <property type="entry name" value="Protein kinase-like (PK-like)"/>
    <property type="match status" value="1"/>
</dbReference>
<keyword evidence="3" id="KW-0808">Transferase</keyword>
<keyword evidence="8" id="KW-1185">Reference proteome</keyword>
<dbReference type="AlphaFoldDB" id="A0A6P6YBY0"/>
<proteinExistence type="inferred from homology"/>
<keyword evidence="5" id="KW-0418">Kinase</keyword>
<dbReference type="PROSITE" id="PS50011">
    <property type="entry name" value="PROTEIN_KINASE_DOM"/>
    <property type="match status" value="1"/>
</dbReference>